<dbReference type="InterPro" id="IPR000073">
    <property type="entry name" value="AB_hydrolase_1"/>
</dbReference>
<evidence type="ECO:0000259" key="1">
    <source>
        <dbReference type="Pfam" id="PF00561"/>
    </source>
</evidence>
<name>A0ABS4FKF1_9BACL</name>
<feature type="domain" description="AB hydrolase-1" evidence="1">
    <location>
        <begin position="26"/>
        <end position="274"/>
    </location>
</feature>
<dbReference type="InterPro" id="IPR029058">
    <property type="entry name" value="AB_hydrolase_fold"/>
</dbReference>
<dbReference type="Proteomes" id="UP000706926">
    <property type="component" value="Unassembled WGS sequence"/>
</dbReference>
<gene>
    <name evidence="2" type="ORF">J2Z18_005623</name>
</gene>
<sequence length="287" mass="32259">MRDYTVMLNDGRKLGCAEYGQIDGEAVFVFHGTPGARYQIYAARLESIAQEGPVPLRIFVPERPGYGLSDAKAGRTLDDWCQDFEALADEIGVKRFSIVGISGGAPFALACTYRMPTRVRKTAVICGMGPIDILGQEGLCLFTEEKVCLQGPEFTRAYITKLANMVNANPDRFTEYYIDNLPELDRKLISDDLVPVLKQSGIEATRQVDGMVDDYVIFGQPWNIPLQKIRVPVAFWHSEDDHVVPIRYADYLASIIPNAKLRRMQDYDHFGSFLAAQPELYDFLTLD</sequence>
<evidence type="ECO:0000313" key="2">
    <source>
        <dbReference type="EMBL" id="MBP1896492.1"/>
    </source>
</evidence>
<dbReference type="Gene3D" id="3.40.50.1820">
    <property type="entry name" value="alpha/beta hydrolase"/>
    <property type="match status" value="1"/>
</dbReference>
<dbReference type="EMBL" id="JAGGKI010000025">
    <property type="protein sequence ID" value="MBP1896492.1"/>
    <property type="molecule type" value="Genomic_DNA"/>
</dbReference>
<dbReference type="InterPro" id="IPR050471">
    <property type="entry name" value="AB_hydrolase"/>
</dbReference>
<comment type="caution">
    <text evidence="2">The sequence shown here is derived from an EMBL/GenBank/DDBJ whole genome shotgun (WGS) entry which is preliminary data.</text>
</comment>
<proteinExistence type="predicted"/>
<dbReference type="GeneID" id="95407476"/>
<protein>
    <submittedName>
        <fullName evidence="2">Pimeloyl-ACP methyl ester carboxylesterase</fullName>
    </submittedName>
</protein>
<dbReference type="SUPFAM" id="SSF53474">
    <property type="entry name" value="alpha/beta-Hydrolases"/>
    <property type="match status" value="1"/>
</dbReference>
<dbReference type="Pfam" id="PF00561">
    <property type="entry name" value="Abhydrolase_1"/>
    <property type="match status" value="1"/>
</dbReference>
<dbReference type="RefSeq" id="WP_028404462.1">
    <property type="nucleotide sequence ID" value="NZ_DMBX01000040.1"/>
</dbReference>
<keyword evidence="3" id="KW-1185">Reference proteome</keyword>
<evidence type="ECO:0000313" key="3">
    <source>
        <dbReference type="Proteomes" id="UP000706926"/>
    </source>
</evidence>
<organism evidence="2 3">
    <name type="scientific">Paenibacillus lactis</name>
    <dbReference type="NCBI Taxonomy" id="228574"/>
    <lineage>
        <taxon>Bacteria</taxon>
        <taxon>Bacillati</taxon>
        <taxon>Bacillota</taxon>
        <taxon>Bacilli</taxon>
        <taxon>Bacillales</taxon>
        <taxon>Paenibacillaceae</taxon>
        <taxon>Paenibacillus</taxon>
    </lineage>
</organism>
<accession>A0ABS4FKF1</accession>
<dbReference type="PANTHER" id="PTHR43433:SF10">
    <property type="entry name" value="AB HYDROLASE-1 DOMAIN-CONTAINING PROTEIN"/>
    <property type="match status" value="1"/>
</dbReference>
<dbReference type="PANTHER" id="PTHR43433">
    <property type="entry name" value="HYDROLASE, ALPHA/BETA FOLD FAMILY PROTEIN"/>
    <property type="match status" value="1"/>
</dbReference>
<reference evidence="2 3" key="1">
    <citation type="submission" date="2021-03" db="EMBL/GenBank/DDBJ databases">
        <title>Genomic Encyclopedia of Type Strains, Phase IV (KMG-IV): sequencing the most valuable type-strain genomes for metagenomic binning, comparative biology and taxonomic classification.</title>
        <authorList>
            <person name="Goeker M."/>
        </authorList>
    </citation>
    <scope>NUCLEOTIDE SEQUENCE [LARGE SCALE GENOMIC DNA]</scope>
    <source>
        <strain evidence="2 3">DSM 15596</strain>
    </source>
</reference>